<keyword evidence="1" id="KW-0812">Transmembrane</keyword>
<feature type="transmembrane region" description="Helical" evidence="1">
    <location>
        <begin position="68"/>
        <end position="89"/>
    </location>
</feature>
<dbReference type="AlphaFoldDB" id="A0A139RP43"/>
<organism evidence="2 3">
    <name type="scientific">Streptococcus oralis</name>
    <dbReference type="NCBI Taxonomy" id="1303"/>
    <lineage>
        <taxon>Bacteria</taxon>
        <taxon>Bacillati</taxon>
        <taxon>Bacillota</taxon>
        <taxon>Bacilli</taxon>
        <taxon>Lactobacillales</taxon>
        <taxon>Streptococcaceae</taxon>
        <taxon>Streptococcus</taxon>
    </lineage>
</organism>
<keyword evidence="1" id="KW-1133">Transmembrane helix</keyword>
<dbReference type="EMBL" id="LQZE01000060">
    <property type="protein sequence ID" value="KXU16478.1"/>
    <property type="molecule type" value="Genomic_DNA"/>
</dbReference>
<dbReference type="RefSeq" id="WP_061865359.1">
    <property type="nucleotide sequence ID" value="NZ_KQ970794.1"/>
</dbReference>
<evidence type="ECO:0000256" key="1">
    <source>
        <dbReference type="SAM" id="Phobius"/>
    </source>
</evidence>
<feature type="transmembrane region" description="Helical" evidence="1">
    <location>
        <begin position="98"/>
        <end position="116"/>
    </location>
</feature>
<evidence type="ECO:0000313" key="2">
    <source>
        <dbReference type="EMBL" id="KXU16478.1"/>
    </source>
</evidence>
<feature type="transmembrane region" description="Helical" evidence="1">
    <location>
        <begin position="136"/>
        <end position="158"/>
    </location>
</feature>
<dbReference type="Proteomes" id="UP000072989">
    <property type="component" value="Unassembled WGS sequence"/>
</dbReference>
<dbReference type="PATRIC" id="fig|1303.87.peg.372"/>
<keyword evidence="1" id="KW-0472">Membrane</keyword>
<reference evidence="2 3" key="1">
    <citation type="submission" date="2016-01" db="EMBL/GenBank/DDBJ databases">
        <title>Highly variable Streptococcus oralis are common among viridans streptococci isolated from primates.</title>
        <authorList>
            <person name="Denapaite D."/>
            <person name="Rieger M."/>
            <person name="Koendgen S."/>
            <person name="Brueckner R."/>
            <person name="Ochigava I."/>
            <person name="Kappeler P."/>
            <person name="Maetz-Rensing K."/>
            <person name="Leendertz F."/>
            <person name="Hakenbeck R."/>
        </authorList>
    </citation>
    <scope>NUCLEOTIDE SEQUENCE [LARGE SCALE GENOMIC DNA]</scope>
    <source>
        <strain evidence="2 3">DD17</strain>
    </source>
</reference>
<name>A0A139RP43_STROR</name>
<accession>A0A139RP43</accession>
<comment type="caution">
    <text evidence="2">The sequence shown here is derived from an EMBL/GenBank/DDBJ whole genome shotgun (WGS) entry which is preliminary data.</text>
</comment>
<protein>
    <submittedName>
        <fullName evidence="2">Uncharacterized protein</fullName>
    </submittedName>
</protein>
<evidence type="ECO:0000313" key="3">
    <source>
        <dbReference type="Proteomes" id="UP000072989"/>
    </source>
</evidence>
<proteinExistence type="predicted"/>
<sequence length="177" mass="19487">MKKNPIYLWILLVLSALSSLLGLFGVLTPVQSADSVAISAMGRSDAEATYLKELVTYTVRTSEHGHSLFNVLLVLVSAVLVVLGIVFLVKRKIQLANYTYLAYALLAIIGTLYSFIGAQDAAVVFTDELYRTSTVVGVRIFSVISVVVNLLFIALVLYKNWRQQKELAEEVEAEEVA</sequence>
<gene>
    <name evidence="2" type="ORF">SORDD17_00308</name>
</gene>